<dbReference type="InterPro" id="IPR033738">
    <property type="entry name" value="AsnB_N"/>
</dbReference>
<dbReference type="CDD" id="cd00712">
    <property type="entry name" value="AsnB"/>
    <property type="match status" value="1"/>
</dbReference>
<dbReference type="Proteomes" id="UP001629953">
    <property type="component" value="Unassembled WGS sequence"/>
</dbReference>
<evidence type="ECO:0000256" key="4">
    <source>
        <dbReference type="ARBA" id="ARBA00022741"/>
    </source>
</evidence>
<keyword evidence="9" id="KW-0436">Ligase</keyword>
<comment type="similarity">
    <text evidence="2">Belongs to the asparagine synthetase family.</text>
</comment>
<dbReference type="InterPro" id="IPR017932">
    <property type="entry name" value="GATase_2_dom"/>
</dbReference>
<comment type="pathway">
    <text evidence="1">Amino-acid biosynthesis; L-asparagine biosynthesis; L-asparagine from L-aspartate (L-Gln route): step 1/1.</text>
</comment>
<dbReference type="Pfam" id="PF13537">
    <property type="entry name" value="GATase_7"/>
    <property type="match status" value="1"/>
</dbReference>
<keyword evidence="4" id="KW-0547">Nucleotide-binding</keyword>
<dbReference type="InterPro" id="IPR001962">
    <property type="entry name" value="Asn_synthase"/>
</dbReference>
<evidence type="ECO:0000256" key="1">
    <source>
        <dbReference type="ARBA" id="ARBA00005187"/>
    </source>
</evidence>
<dbReference type="EC" id="6.3.5.4" evidence="3"/>
<comment type="catalytic activity">
    <reaction evidence="7">
        <text>L-aspartate + L-glutamine + ATP + H2O = L-asparagine + L-glutamate + AMP + diphosphate + H(+)</text>
        <dbReference type="Rhea" id="RHEA:12228"/>
        <dbReference type="ChEBI" id="CHEBI:15377"/>
        <dbReference type="ChEBI" id="CHEBI:15378"/>
        <dbReference type="ChEBI" id="CHEBI:29985"/>
        <dbReference type="ChEBI" id="CHEBI:29991"/>
        <dbReference type="ChEBI" id="CHEBI:30616"/>
        <dbReference type="ChEBI" id="CHEBI:33019"/>
        <dbReference type="ChEBI" id="CHEBI:58048"/>
        <dbReference type="ChEBI" id="CHEBI:58359"/>
        <dbReference type="ChEBI" id="CHEBI:456215"/>
        <dbReference type="EC" id="6.3.5.4"/>
    </reaction>
</comment>
<keyword evidence="6" id="KW-0315">Glutamine amidotransferase</keyword>
<evidence type="ECO:0000313" key="9">
    <source>
        <dbReference type="EMBL" id="MFM2484517.1"/>
    </source>
</evidence>
<dbReference type="Pfam" id="PF00733">
    <property type="entry name" value="Asn_synthase"/>
    <property type="match status" value="1"/>
</dbReference>
<dbReference type="PIRSF" id="PIRSF001589">
    <property type="entry name" value="Asn_synthetase_glu-h"/>
    <property type="match status" value="1"/>
</dbReference>
<dbReference type="InterPro" id="IPR006426">
    <property type="entry name" value="Asn_synth_AEB"/>
</dbReference>
<dbReference type="GO" id="GO:0004066">
    <property type="term" value="F:asparagine synthase (glutamine-hydrolyzing) activity"/>
    <property type="evidence" value="ECO:0007669"/>
    <property type="project" value="UniProtKB-EC"/>
</dbReference>
<comment type="caution">
    <text evidence="9">The sequence shown here is derived from an EMBL/GenBank/DDBJ whole genome shotgun (WGS) entry which is preliminary data.</text>
</comment>
<dbReference type="Gene3D" id="3.60.20.10">
    <property type="entry name" value="Glutamine Phosphoribosylpyrophosphate, subunit 1, domain 1"/>
    <property type="match status" value="1"/>
</dbReference>
<keyword evidence="10" id="KW-1185">Reference proteome</keyword>
<dbReference type="EMBL" id="JBEQCT010000002">
    <property type="protein sequence ID" value="MFM2484517.1"/>
    <property type="molecule type" value="Genomic_DNA"/>
</dbReference>
<dbReference type="InterPro" id="IPR029055">
    <property type="entry name" value="Ntn_hydrolases_N"/>
</dbReference>
<dbReference type="Gene3D" id="3.40.50.620">
    <property type="entry name" value="HUPs"/>
    <property type="match status" value="1"/>
</dbReference>
<dbReference type="SUPFAM" id="SSF52402">
    <property type="entry name" value="Adenine nucleotide alpha hydrolases-like"/>
    <property type="match status" value="1"/>
</dbReference>
<accession>A0ABW9G4L3</accession>
<dbReference type="InterPro" id="IPR014729">
    <property type="entry name" value="Rossmann-like_a/b/a_fold"/>
</dbReference>
<evidence type="ECO:0000256" key="6">
    <source>
        <dbReference type="ARBA" id="ARBA00022962"/>
    </source>
</evidence>
<name>A0ABW9G4L3_9GAMM</name>
<dbReference type="SUPFAM" id="SSF56235">
    <property type="entry name" value="N-terminal nucleophile aminohydrolases (Ntn hydrolases)"/>
    <property type="match status" value="1"/>
</dbReference>
<dbReference type="CDD" id="cd01991">
    <property type="entry name" value="Asn_synthase_B_C"/>
    <property type="match status" value="1"/>
</dbReference>
<evidence type="ECO:0000313" key="10">
    <source>
        <dbReference type="Proteomes" id="UP001629953"/>
    </source>
</evidence>
<protein>
    <recommendedName>
        <fullName evidence="3">asparagine synthase (glutamine-hydrolyzing)</fullName>
        <ecNumber evidence="3">6.3.5.4</ecNumber>
    </recommendedName>
</protein>
<reference evidence="9 10" key="1">
    <citation type="journal article" date="2013" name="Int. J. Syst. Evol. Microbiol.">
        <title>Celerinatantimonas yamalensis sp. nov., a cold-adapted diazotrophic bacterium from a cold permafrost brine.</title>
        <authorList>
            <person name="Shcherbakova V."/>
            <person name="Chuvilskaya N."/>
            <person name="Rivkina E."/>
            <person name="Demidov N."/>
            <person name="Uchaeva V."/>
            <person name="Suetin S."/>
            <person name="Suzina N."/>
            <person name="Gilichinsky D."/>
        </authorList>
    </citation>
    <scope>NUCLEOTIDE SEQUENCE [LARGE SCALE GENOMIC DNA]</scope>
    <source>
        <strain evidence="9 10">C7</strain>
    </source>
</reference>
<feature type="domain" description="Glutamine amidotransferase type-2" evidence="8">
    <location>
        <begin position="2"/>
        <end position="211"/>
    </location>
</feature>
<proteinExistence type="inferred from homology"/>
<dbReference type="InterPro" id="IPR051786">
    <property type="entry name" value="ASN_synthetase/amidase"/>
</dbReference>
<dbReference type="PROSITE" id="PS51278">
    <property type="entry name" value="GATASE_TYPE_2"/>
    <property type="match status" value="1"/>
</dbReference>
<evidence type="ECO:0000256" key="7">
    <source>
        <dbReference type="ARBA" id="ARBA00048741"/>
    </source>
</evidence>
<evidence type="ECO:0000256" key="5">
    <source>
        <dbReference type="ARBA" id="ARBA00022840"/>
    </source>
</evidence>
<dbReference type="RefSeq" id="WP_408622698.1">
    <property type="nucleotide sequence ID" value="NZ_JBEQCT010000002.1"/>
</dbReference>
<dbReference type="PANTHER" id="PTHR43284:SF1">
    <property type="entry name" value="ASPARAGINE SYNTHETASE"/>
    <property type="match status" value="1"/>
</dbReference>
<evidence type="ECO:0000256" key="3">
    <source>
        <dbReference type="ARBA" id="ARBA00012737"/>
    </source>
</evidence>
<sequence>MCSIYGSLGKNYKNIETIFSKELHHRGPDGSGIYYDDTESLVLGHTRLSIIDLSNHAHQPMSDESNSCVLVFNGEIYNYKEIKQELILLGYSFSTSSDTEVVLKGYMQWGEECVKHFRGMFAFCIYDKHKNELFLARDRFGIKPLIYSFLDGQFIFSSELKPFLTSNIISKKLSLEAIGEYFQYGSVNQPSTILDGVHQLMPGHSMKVKLDKTHEIKRYYDYVIESAKLPKIESYEEAVVKVREELEIATKYHMVADVDVGAFLSGGVDSTAVVAMMNHYSSKQINTFSVGFKSKINIEDETDIASRSAKKLGCKHHNIKIDDAYIKNIFDDFVTSIDQPSVDGINTYIVSLETAKDIKVALSGLGGDEIFAGYPHFKAVSEYAQQKRGFVSFLGKKLNHLRPNRFTNKYDFVGEDEAVALYKQRTIHKDLSKVLQKKLPINDFQLSTHLSSLQKISKAEIDKYMLNTLLRDNDVLSMAHSLEVRPILLDHKLVELAFSLDDSFKVRNGMLKSVFVDSVKDIIPAEVWQREKTGFEMPFSNWMNGVLNDHFKAVVHNKLASDIFLLDYLTDLRKRVISKKLKRSDWLVFVFLCWLEKFPLELQL</sequence>
<organism evidence="9 10">
    <name type="scientific">Celerinatantimonas yamalensis</name>
    <dbReference type="NCBI Taxonomy" id="559956"/>
    <lineage>
        <taxon>Bacteria</taxon>
        <taxon>Pseudomonadati</taxon>
        <taxon>Pseudomonadota</taxon>
        <taxon>Gammaproteobacteria</taxon>
        <taxon>Celerinatantimonadaceae</taxon>
        <taxon>Celerinatantimonas</taxon>
    </lineage>
</organism>
<gene>
    <name evidence="9" type="primary">asnB</name>
    <name evidence="9" type="ORF">ABUE30_05455</name>
</gene>
<evidence type="ECO:0000256" key="2">
    <source>
        <dbReference type="ARBA" id="ARBA00005752"/>
    </source>
</evidence>
<evidence type="ECO:0000259" key="8">
    <source>
        <dbReference type="PROSITE" id="PS51278"/>
    </source>
</evidence>
<keyword evidence="5" id="KW-0067">ATP-binding</keyword>
<dbReference type="PANTHER" id="PTHR43284">
    <property type="entry name" value="ASPARAGINE SYNTHETASE (GLUTAMINE-HYDROLYZING)"/>
    <property type="match status" value="1"/>
</dbReference>
<dbReference type="NCBIfam" id="TIGR01536">
    <property type="entry name" value="asn_synth_AEB"/>
    <property type="match status" value="1"/>
</dbReference>